<gene>
    <name evidence="2" type="ORF">S03H2_47572</name>
</gene>
<comment type="caution">
    <text evidence="2">The sequence shown here is derived from an EMBL/GenBank/DDBJ whole genome shotgun (WGS) entry which is preliminary data.</text>
</comment>
<dbReference type="PROSITE" id="PS50127">
    <property type="entry name" value="UBC_2"/>
    <property type="match status" value="1"/>
</dbReference>
<organism evidence="2">
    <name type="scientific">marine sediment metagenome</name>
    <dbReference type="NCBI Taxonomy" id="412755"/>
    <lineage>
        <taxon>unclassified sequences</taxon>
        <taxon>metagenomes</taxon>
        <taxon>ecological metagenomes</taxon>
    </lineage>
</organism>
<dbReference type="Gene3D" id="3.10.110.10">
    <property type="entry name" value="Ubiquitin Conjugating Enzyme"/>
    <property type="match status" value="1"/>
</dbReference>
<protein>
    <recommendedName>
        <fullName evidence="1">UBC core domain-containing protein</fullName>
    </recommendedName>
</protein>
<dbReference type="InterPro" id="IPR016135">
    <property type="entry name" value="UBQ-conjugating_enzyme/RWD"/>
</dbReference>
<dbReference type="AlphaFoldDB" id="X1HRJ5"/>
<dbReference type="EMBL" id="BARU01029942">
    <property type="protein sequence ID" value="GAH72786.1"/>
    <property type="molecule type" value="Genomic_DNA"/>
</dbReference>
<accession>X1HRJ5</accession>
<proteinExistence type="predicted"/>
<name>X1HRJ5_9ZZZZ</name>
<dbReference type="CDD" id="cd00195">
    <property type="entry name" value="UBCc_UEV"/>
    <property type="match status" value="1"/>
</dbReference>
<evidence type="ECO:0000313" key="2">
    <source>
        <dbReference type="EMBL" id="GAH72786.1"/>
    </source>
</evidence>
<reference evidence="2" key="1">
    <citation type="journal article" date="2014" name="Front. Microbiol.">
        <title>High frequency of phylogenetically diverse reductive dehalogenase-homologous genes in deep subseafloor sedimentary metagenomes.</title>
        <authorList>
            <person name="Kawai M."/>
            <person name="Futagami T."/>
            <person name="Toyoda A."/>
            <person name="Takaki Y."/>
            <person name="Nishi S."/>
            <person name="Hori S."/>
            <person name="Arai W."/>
            <person name="Tsubouchi T."/>
            <person name="Morono Y."/>
            <person name="Uchiyama I."/>
            <person name="Ito T."/>
            <person name="Fujiyama A."/>
            <person name="Inagaki F."/>
            <person name="Takami H."/>
        </authorList>
    </citation>
    <scope>NUCLEOTIDE SEQUENCE</scope>
    <source>
        <strain evidence="2">Expedition CK06-06</strain>
    </source>
</reference>
<dbReference type="InterPro" id="IPR000608">
    <property type="entry name" value="UBC"/>
</dbReference>
<feature type="non-terminal residue" evidence="2">
    <location>
        <position position="1"/>
    </location>
</feature>
<dbReference type="SUPFAM" id="SSF54495">
    <property type="entry name" value="UBC-like"/>
    <property type="match status" value="1"/>
</dbReference>
<sequence>GKDGTPYYKGKFIFEIKFPENYPFAPPLN</sequence>
<dbReference type="Pfam" id="PF00179">
    <property type="entry name" value="UQ_con"/>
    <property type="match status" value="1"/>
</dbReference>
<evidence type="ECO:0000259" key="1">
    <source>
        <dbReference type="PROSITE" id="PS50127"/>
    </source>
</evidence>
<feature type="domain" description="UBC core" evidence="1">
    <location>
        <begin position="1"/>
        <end position="29"/>
    </location>
</feature>